<feature type="region of interest" description="Disordered" evidence="1">
    <location>
        <begin position="1"/>
        <end position="30"/>
    </location>
</feature>
<dbReference type="Proteomes" id="UP001150238">
    <property type="component" value="Unassembled WGS sequence"/>
</dbReference>
<evidence type="ECO:0000256" key="1">
    <source>
        <dbReference type="SAM" id="MobiDB-lite"/>
    </source>
</evidence>
<evidence type="ECO:0000313" key="4">
    <source>
        <dbReference type="Proteomes" id="UP001150238"/>
    </source>
</evidence>
<evidence type="ECO:0000313" key="2">
    <source>
        <dbReference type="EMBL" id="KAJ4469025.1"/>
    </source>
</evidence>
<evidence type="ECO:0000313" key="3">
    <source>
        <dbReference type="EMBL" id="KAJ4469027.1"/>
    </source>
</evidence>
<comment type="caution">
    <text evidence="3">The sequence shown here is derived from an EMBL/GenBank/DDBJ whole genome shotgun (WGS) entry which is preliminary data.</text>
</comment>
<gene>
    <name evidence="2" type="ORF">C8J55DRAFT_492205</name>
    <name evidence="3" type="ORF">C8J55DRAFT_492207</name>
</gene>
<feature type="compositionally biased region" description="Basic residues" evidence="1">
    <location>
        <begin position="1"/>
        <end position="16"/>
    </location>
</feature>
<dbReference type="AlphaFoldDB" id="A0A9W9DG19"/>
<organism evidence="3 4">
    <name type="scientific">Lentinula lateritia</name>
    <dbReference type="NCBI Taxonomy" id="40482"/>
    <lineage>
        <taxon>Eukaryota</taxon>
        <taxon>Fungi</taxon>
        <taxon>Dikarya</taxon>
        <taxon>Basidiomycota</taxon>
        <taxon>Agaricomycotina</taxon>
        <taxon>Agaricomycetes</taxon>
        <taxon>Agaricomycetidae</taxon>
        <taxon>Agaricales</taxon>
        <taxon>Marasmiineae</taxon>
        <taxon>Omphalotaceae</taxon>
        <taxon>Lentinula</taxon>
    </lineage>
</organism>
<sequence length="332" mass="37672">MKRNLKTLASRKKCHQKNPSSWSADNESDPSCLYKVSGKRKKTLSLISTVIASGDGEFDASCFDEVAIKQRRSHPQSTRLSWSRKLLKNSVVGQAQIWPKAAFKALKLDRINSLVPDPYAIPFLEIPPPSLGTVTLPTTFVAPPKPCETLVIPSLHPARFLTLQLSGITFVKTFHVILAGDRSIDFTMYLQKLLSIWDDDSRTWNAPSCPVVGEIRIAAKHWKVVFSKAGHWKASRNRTQWRKWKTFSNCPQKLLQQYQNSCGLPLTIRDIAATIRHTCLQSNKEFNASFFNNPDVKYEDSIQTMLFYEKRRGQIVCTSGKAIARRLRSYLS</sequence>
<reference evidence="3" key="2">
    <citation type="journal article" date="2023" name="Proc. Natl. Acad. Sci. U.S.A.">
        <title>A global phylogenomic analysis of the shiitake genus Lentinula.</title>
        <authorList>
            <person name="Sierra-Patev S."/>
            <person name="Min B."/>
            <person name="Naranjo-Ortiz M."/>
            <person name="Looney B."/>
            <person name="Konkel Z."/>
            <person name="Slot J.C."/>
            <person name="Sakamoto Y."/>
            <person name="Steenwyk J.L."/>
            <person name="Rokas A."/>
            <person name="Carro J."/>
            <person name="Camarero S."/>
            <person name="Ferreira P."/>
            <person name="Molpeceres G."/>
            <person name="Ruiz-Duenas F.J."/>
            <person name="Serrano A."/>
            <person name="Henrissat B."/>
            <person name="Drula E."/>
            <person name="Hughes K.W."/>
            <person name="Mata J.L."/>
            <person name="Ishikawa N.K."/>
            <person name="Vargas-Isla R."/>
            <person name="Ushijima S."/>
            <person name="Smith C.A."/>
            <person name="Donoghue J."/>
            <person name="Ahrendt S."/>
            <person name="Andreopoulos W."/>
            <person name="He G."/>
            <person name="LaButti K."/>
            <person name="Lipzen A."/>
            <person name="Ng V."/>
            <person name="Riley R."/>
            <person name="Sandor L."/>
            <person name="Barry K."/>
            <person name="Martinez A.T."/>
            <person name="Xiao Y."/>
            <person name="Gibbons J.G."/>
            <person name="Terashima K."/>
            <person name="Grigoriev I.V."/>
            <person name="Hibbett D."/>
        </authorList>
    </citation>
    <scope>NUCLEOTIDE SEQUENCE</scope>
    <source>
        <strain evidence="3">Sp2 HRB7682 ss15</strain>
    </source>
</reference>
<proteinExistence type="predicted"/>
<dbReference type="EMBL" id="JANVFS010000036">
    <property type="protein sequence ID" value="KAJ4469025.1"/>
    <property type="molecule type" value="Genomic_DNA"/>
</dbReference>
<name>A0A9W9DG19_9AGAR</name>
<protein>
    <submittedName>
        <fullName evidence="3">Uncharacterized protein</fullName>
    </submittedName>
</protein>
<dbReference type="EMBL" id="JANVFS010000036">
    <property type="protein sequence ID" value="KAJ4469027.1"/>
    <property type="molecule type" value="Genomic_DNA"/>
</dbReference>
<reference evidence="3" key="1">
    <citation type="submission" date="2022-08" db="EMBL/GenBank/DDBJ databases">
        <authorList>
            <consortium name="DOE Joint Genome Institute"/>
            <person name="Min B."/>
            <person name="Riley R."/>
            <person name="Sierra-Patev S."/>
            <person name="Naranjo-Ortiz M."/>
            <person name="Looney B."/>
            <person name="Konkel Z."/>
            <person name="Slot J.C."/>
            <person name="Sakamoto Y."/>
            <person name="Steenwyk J.L."/>
            <person name="Rokas A."/>
            <person name="Carro J."/>
            <person name="Camarero S."/>
            <person name="Ferreira P."/>
            <person name="Molpeceres G."/>
            <person name="Ruiz-Duenas F.J."/>
            <person name="Serrano A."/>
            <person name="Henrissat B."/>
            <person name="Drula E."/>
            <person name="Hughes K.W."/>
            <person name="Mata J.L."/>
            <person name="Ishikawa N.K."/>
            <person name="Vargas-Isla R."/>
            <person name="Ushijima S."/>
            <person name="Smith C.A."/>
            <person name="Ahrendt S."/>
            <person name="Andreopoulos W."/>
            <person name="He G."/>
            <person name="Labutti K."/>
            <person name="Lipzen A."/>
            <person name="Ng V."/>
            <person name="Sandor L."/>
            <person name="Barry K."/>
            <person name="Martinez A.T."/>
            <person name="Xiao Y."/>
            <person name="Gibbons J.G."/>
            <person name="Terashima K."/>
            <person name="Hibbett D.S."/>
            <person name="Grigoriev I.V."/>
        </authorList>
    </citation>
    <scope>NUCLEOTIDE SEQUENCE</scope>
    <source>
        <strain evidence="3">Sp2 HRB7682 ss15</strain>
    </source>
</reference>
<accession>A0A9W9DG19</accession>